<name>A0A2A4X3S6_UNCAE</name>
<dbReference type="Proteomes" id="UP000218775">
    <property type="component" value="Unassembled WGS sequence"/>
</dbReference>
<comment type="caution">
    <text evidence="2">The sequence shown here is derived from an EMBL/GenBank/DDBJ whole genome shotgun (WGS) entry which is preliminary data.</text>
</comment>
<evidence type="ECO:0000313" key="3">
    <source>
        <dbReference type="Proteomes" id="UP000218775"/>
    </source>
</evidence>
<gene>
    <name evidence="2" type="ORF">COB21_03915</name>
</gene>
<keyword evidence="1" id="KW-0732">Signal</keyword>
<organism evidence="2 3">
    <name type="scientific">Aerophobetes bacterium</name>
    <dbReference type="NCBI Taxonomy" id="2030807"/>
    <lineage>
        <taxon>Bacteria</taxon>
        <taxon>Candidatus Aerophobota</taxon>
    </lineage>
</organism>
<evidence type="ECO:0000313" key="2">
    <source>
        <dbReference type="EMBL" id="PCI76779.1"/>
    </source>
</evidence>
<accession>A0A2A4X3S6</accession>
<evidence type="ECO:0000256" key="1">
    <source>
        <dbReference type="SAM" id="SignalP"/>
    </source>
</evidence>
<proteinExistence type="predicted"/>
<feature type="signal peptide" evidence="1">
    <location>
        <begin position="1"/>
        <end position="20"/>
    </location>
</feature>
<sequence>MKKIFTALLVAVALPCGLWAKNDPGVVIPRTVILNPQDVPIFYRDSPLRGIEAFLVVTSFPVEMHLSLQQKLGKAIAASLKEIGNVAYLNNKQGINMQGMGAGTMVAIQVASVKTWKGQLLPLYRISLNVETAVTLDKTGMKSFPMVWSINTFLENGSGAHGFDELVNAMHKLLNDFVENYKYANPNQTVKPIFYSYDETVS</sequence>
<protein>
    <recommendedName>
        <fullName evidence="4">DUF4136 domain-containing protein</fullName>
    </recommendedName>
</protein>
<reference evidence="3" key="1">
    <citation type="submission" date="2017-08" db="EMBL/GenBank/DDBJ databases">
        <title>A dynamic microbial community with high functional redundancy inhabits the cold, oxic subseafloor aquifer.</title>
        <authorList>
            <person name="Tully B.J."/>
            <person name="Wheat C.G."/>
            <person name="Glazer B.T."/>
            <person name="Huber J.A."/>
        </authorList>
    </citation>
    <scope>NUCLEOTIDE SEQUENCE [LARGE SCALE GENOMIC DNA]</scope>
</reference>
<feature type="chain" id="PRO_5012788616" description="DUF4136 domain-containing protein" evidence="1">
    <location>
        <begin position="21"/>
        <end position="202"/>
    </location>
</feature>
<evidence type="ECO:0008006" key="4">
    <source>
        <dbReference type="Google" id="ProtNLM"/>
    </source>
</evidence>
<dbReference type="EMBL" id="NVUK01000024">
    <property type="protein sequence ID" value="PCI76779.1"/>
    <property type="molecule type" value="Genomic_DNA"/>
</dbReference>
<dbReference type="AlphaFoldDB" id="A0A2A4X3S6"/>